<accession>A0A8S5U901</accession>
<protein>
    <submittedName>
        <fullName evidence="1">Uncharacterized protein</fullName>
    </submittedName>
</protein>
<name>A0A8S5U901_9CAUD</name>
<evidence type="ECO:0000313" key="1">
    <source>
        <dbReference type="EMBL" id="DAF90961.1"/>
    </source>
</evidence>
<reference evidence="1" key="1">
    <citation type="journal article" date="2021" name="Proc. Natl. Acad. Sci. U.S.A.">
        <title>A Catalog of Tens of Thousands of Viruses from Human Metagenomes Reveals Hidden Associations with Chronic Diseases.</title>
        <authorList>
            <person name="Tisza M.J."/>
            <person name="Buck C.B."/>
        </authorList>
    </citation>
    <scope>NUCLEOTIDE SEQUENCE</scope>
    <source>
        <strain evidence="1">Cti3G1</strain>
    </source>
</reference>
<sequence>MNNGNFETRNTGGSGYPNRLRFEWWLIEQDIAGNRSRVGFKLFGTGGTAPSSWVKLFKAYANVAGQTWSTGAHNLYDGTILVQGDKWIGHNADGTGWFEAYADGAIYKANYNSFGKRGWNLPTIPRASQPSIKTFPNNTPDFNIGETITIHMNAVNGSFRHTVYFLYGDKTYKIAENVSANCQFDTNLVAEDIYKITASKKAYSGQIKVDTFLNGSLTGSKTCHYNAHLVDVDPAFTDFTYFDSNGTTKAITGNDQVFIQGQSQLSVKIAKEKKAEARKYATMTKYLGSAFGVSVTKNYSATSDVQIDIGAVNASTNQVVSVSAIDSREFSTTKTKNITVIPYSRPTINVSAGRKGNFENETIAKISGNIASLKIGNIEKNGVLSLKCRTKSSMDSDFGPAQNVPFTIGSDMILRVPDFHIALDNTLKHTLEFEVIDKLSSVKVYIEIDVGIPIFRISTKTKKLYNNEERVLTERDIIPANKIQGPVLVKFSATATPYGVLDNGKVVYRRIIIGNGDIPSTIPFQSFTQIISATMTAQHKSSGNNWRTIPWLYNSTDTNWSGGFVINGDNRQILTQIGAELRKCSSWCVVVDFCVD</sequence>
<dbReference type="Pfam" id="PF05895">
    <property type="entry name" value="DUF859"/>
    <property type="match status" value="1"/>
</dbReference>
<dbReference type="InterPro" id="IPR008577">
    <property type="entry name" value="DUF859"/>
</dbReference>
<proteinExistence type="predicted"/>
<organism evidence="1">
    <name type="scientific">Herelleviridae sp. cti3G1</name>
    <dbReference type="NCBI Taxonomy" id="2825831"/>
    <lineage>
        <taxon>Viruses</taxon>
        <taxon>Duplodnaviria</taxon>
        <taxon>Heunggongvirae</taxon>
        <taxon>Uroviricota</taxon>
        <taxon>Caudoviricetes</taxon>
        <taxon>Herelleviridae</taxon>
    </lineage>
</organism>
<dbReference type="EMBL" id="BK016041">
    <property type="protein sequence ID" value="DAF90961.1"/>
    <property type="molecule type" value="Genomic_DNA"/>
</dbReference>